<feature type="transmembrane region" description="Helical" evidence="6">
    <location>
        <begin position="137"/>
        <end position="157"/>
    </location>
</feature>
<dbReference type="AlphaFoldDB" id="A0A3N2PT99"/>
<feature type="region of interest" description="Disordered" evidence="5">
    <location>
        <begin position="343"/>
        <end position="367"/>
    </location>
</feature>
<protein>
    <submittedName>
        <fullName evidence="7">MFS general substrate transporter</fullName>
    </submittedName>
</protein>
<dbReference type="Gene3D" id="1.20.1250.20">
    <property type="entry name" value="MFS general substrate transporter like domains"/>
    <property type="match status" value="1"/>
</dbReference>
<proteinExistence type="predicted"/>
<keyword evidence="4 6" id="KW-0472">Membrane</keyword>
<gene>
    <name evidence="7" type="ORF">SODALDRAFT_361470</name>
</gene>
<keyword evidence="2 6" id="KW-0812">Transmembrane</keyword>
<sequence length="367" mass="39539">MVSPIVLGMYNIGAAVGPLVGGSITDSPVLTWRFIFWLNLPFGAVGLVMVCLALRKPPPAVKGGLPWTQKMRQLDIPGGYSAARCNIVFEPGSAVGSRTVSASCGFMMLVQVAIVLHSYFWPMYFQSVRNTSARDSGIFLLPLIVSNILGTLCGGTFASKSGHYVPLMWIGAPILAVGGGLYQLIHADSPRGEWMGFRILSRFGYGIYIPTGLVTILLFQMLGGALAPSAGQNLFTDGLLRSLNEVGIDAAAVVAAGGRPFRELVPPERMSAVVDAFNSALRNMFWVALAAPALAWIVSWAMEWRGCCPAPRVSLPPTTSRVRLLKLRLRLRLQRSRRILDTKRHNGGGLTNVVGRGQSPLTNSSTK</sequence>
<feature type="transmembrane region" description="Helical" evidence="6">
    <location>
        <begin position="34"/>
        <end position="54"/>
    </location>
</feature>
<dbReference type="RefSeq" id="XP_028465543.1">
    <property type="nucleotide sequence ID" value="XM_028614371.1"/>
</dbReference>
<feature type="transmembrane region" description="Helical" evidence="6">
    <location>
        <begin position="106"/>
        <end position="125"/>
    </location>
</feature>
<dbReference type="InterPro" id="IPR011701">
    <property type="entry name" value="MFS"/>
</dbReference>
<dbReference type="GO" id="GO:0022857">
    <property type="term" value="F:transmembrane transporter activity"/>
    <property type="evidence" value="ECO:0007669"/>
    <property type="project" value="InterPro"/>
</dbReference>
<evidence type="ECO:0000256" key="5">
    <source>
        <dbReference type="SAM" id="MobiDB-lite"/>
    </source>
</evidence>
<evidence type="ECO:0000256" key="3">
    <source>
        <dbReference type="ARBA" id="ARBA00022989"/>
    </source>
</evidence>
<evidence type="ECO:0000256" key="2">
    <source>
        <dbReference type="ARBA" id="ARBA00022692"/>
    </source>
</evidence>
<evidence type="ECO:0000313" key="7">
    <source>
        <dbReference type="EMBL" id="ROT37737.1"/>
    </source>
</evidence>
<feature type="transmembrane region" description="Helical" evidence="6">
    <location>
        <begin position="164"/>
        <end position="185"/>
    </location>
</feature>
<keyword evidence="8" id="KW-1185">Reference proteome</keyword>
<evidence type="ECO:0000256" key="4">
    <source>
        <dbReference type="ARBA" id="ARBA00023136"/>
    </source>
</evidence>
<comment type="subcellular location">
    <subcellularLocation>
        <location evidence="1">Membrane</location>
        <topology evidence="1">Multi-pass membrane protein</topology>
    </subcellularLocation>
</comment>
<dbReference type="PANTHER" id="PTHR23501">
    <property type="entry name" value="MAJOR FACILITATOR SUPERFAMILY"/>
    <property type="match status" value="1"/>
</dbReference>
<evidence type="ECO:0000256" key="1">
    <source>
        <dbReference type="ARBA" id="ARBA00004141"/>
    </source>
</evidence>
<dbReference type="GO" id="GO:0005886">
    <property type="term" value="C:plasma membrane"/>
    <property type="evidence" value="ECO:0007669"/>
    <property type="project" value="TreeGrafter"/>
</dbReference>
<reference evidence="7 8" key="1">
    <citation type="journal article" date="2018" name="Mol. Ecol.">
        <title>The obligate alkalophilic soda-lake fungus Sodiomyces alkalinus has shifted to a protein diet.</title>
        <authorList>
            <person name="Grum-Grzhimaylo A.A."/>
            <person name="Falkoski D.L."/>
            <person name="van den Heuvel J."/>
            <person name="Valero-Jimenez C.A."/>
            <person name="Min B."/>
            <person name="Choi I.G."/>
            <person name="Lipzen A."/>
            <person name="Daum C.G."/>
            <person name="Aanen D.K."/>
            <person name="Tsang A."/>
            <person name="Henrissat B."/>
            <person name="Bilanenko E.N."/>
            <person name="de Vries R.P."/>
            <person name="van Kan J.A.L."/>
            <person name="Grigoriev I.V."/>
            <person name="Debets A.J.M."/>
        </authorList>
    </citation>
    <scope>NUCLEOTIDE SEQUENCE [LARGE SCALE GENOMIC DNA]</scope>
    <source>
        <strain evidence="7 8">F11</strain>
    </source>
</reference>
<evidence type="ECO:0000256" key="6">
    <source>
        <dbReference type="SAM" id="Phobius"/>
    </source>
</evidence>
<dbReference type="OrthoDB" id="10021397at2759"/>
<dbReference type="Pfam" id="PF07690">
    <property type="entry name" value="MFS_1"/>
    <property type="match status" value="1"/>
</dbReference>
<dbReference type="InterPro" id="IPR036259">
    <property type="entry name" value="MFS_trans_sf"/>
</dbReference>
<feature type="transmembrane region" description="Helical" evidence="6">
    <location>
        <begin position="284"/>
        <end position="302"/>
    </location>
</feature>
<name>A0A3N2PT99_SODAK</name>
<dbReference type="PANTHER" id="PTHR23501:SF199">
    <property type="entry name" value="MFS EFFLUX TRANSPORTER INPD-RELATED"/>
    <property type="match status" value="1"/>
</dbReference>
<dbReference type="EMBL" id="ML119057">
    <property type="protein sequence ID" value="ROT37737.1"/>
    <property type="molecule type" value="Genomic_DNA"/>
</dbReference>
<organism evidence="7 8">
    <name type="scientific">Sodiomyces alkalinus (strain CBS 110278 / VKM F-3762 / F11)</name>
    <name type="common">Alkaliphilic filamentous fungus</name>
    <dbReference type="NCBI Taxonomy" id="1314773"/>
    <lineage>
        <taxon>Eukaryota</taxon>
        <taxon>Fungi</taxon>
        <taxon>Dikarya</taxon>
        <taxon>Ascomycota</taxon>
        <taxon>Pezizomycotina</taxon>
        <taxon>Sordariomycetes</taxon>
        <taxon>Hypocreomycetidae</taxon>
        <taxon>Glomerellales</taxon>
        <taxon>Plectosphaerellaceae</taxon>
        <taxon>Sodiomyces</taxon>
    </lineage>
</organism>
<keyword evidence="3 6" id="KW-1133">Transmembrane helix</keyword>
<evidence type="ECO:0000313" key="8">
    <source>
        <dbReference type="Proteomes" id="UP000272025"/>
    </source>
</evidence>
<dbReference type="GeneID" id="39582849"/>
<feature type="transmembrane region" description="Helical" evidence="6">
    <location>
        <begin position="205"/>
        <end position="227"/>
    </location>
</feature>
<dbReference type="SUPFAM" id="SSF103473">
    <property type="entry name" value="MFS general substrate transporter"/>
    <property type="match status" value="1"/>
</dbReference>
<dbReference type="Proteomes" id="UP000272025">
    <property type="component" value="Unassembled WGS sequence"/>
</dbReference>
<accession>A0A3N2PT99</accession>